<feature type="compositionally biased region" description="Gly residues" evidence="2">
    <location>
        <begin position="333"/>
        <end position="357"/>
    </location>
</feature>
<feature type="region of interest" description="Disordered" evidence="2">
    <location>
        <begin position="234"/>
        <end position="438"/>
    </location>
</feature>
<evidence type="ECO:0000313" key="3">
    <source>
        <dbReference type="EMBL" id="KAG2501048.1"/>
    </source>
</evidence>
<accession>A0A835YE58</accession>
<proteinExistence type="inferred from homology"/>
<evidence type="ECO:0000313" key="4">
    <source>
        <dbReference type="Proteomes" id="UP000612055"/>
    </source>
</evidence>
<organism evidence="3 4">
    <name type="scientific">Edaphochlamys debaryana</name>
    <dbReference type="NCBI Taxonomy" id="47281"/>
    <lineage>
        <taxon>Eukaryota</taxon>
        <taxon>Viridiplantae</taxon>
        <taxon>Chlorophyta</taxon>
        <taxon>core chlorophytes</taxon>
        <taxon>Chlorophyceae</taxon>
        <taxon>CS clade</taxon>
        <taxon>Chlamydomonadales</taxon>
        <taxon>Chlamydomonadales incertae sedis</taxon>
        <taxon>Edaphochlamys</taxon>
    </lineage>
</organism>
<dbReference type="PANTHER" id="PTHR31214:SF3">
    <property type="entry name" value="PROTEIN FAM221B"/>
    <property type="match status" value="1"/>
</dbReference>
<evidence type="ECO:0000256" key="1">
    <source>
        <dbReference type="ARBA" id="ARBA00011026"/>
    </source>
</evidence>
<dbReference type="InterPro" id="IPR026755">
    <property type="entry name" value="Fam221a/b"/>
</dbReference>
<reference evidence="3" key="1">
    <citation type="journal article" date="2020" name="bioRxiv">
        <title>Comparative genomics of Chlamydomonas.</title>
        <authorList>
            <person name="Craig R.J."/>
            <person name="Hasan A.R."/>
            <person name="Ness R.W."/>
            <person name="Keightley P.D."/>
        </authorList>
    </citation>
    <scope>NUCLEOTIDE SEQUENCE</scope>
    <source>
        <strain evidence="3">CCAP 11/70</strain>
    </source>
</reference>
<comment type="similarity">
    <text evidence="1">Belongs to the FAM221 family.</text>
</comment>
<comment type="caution">
    <text evidence="3">The sequence shown here is derived from an EMBL/GenBank/DDBJ whole genome shotgun (WGS) entry which is preliminary data.</text>
</comment>
<dbReference type="PANTHER" id="PTHR31214">
    <property type="entry name" value="PROTEIN FAM221A-RELATED"/>
    <property type="match status" value="1"/>
</dbReference>
<dbReference type="EMBL" id="JAEHOE010000002">
    <property type="protein sequence ID" value="KAG2501048.1"/>
    <property type="molecule type" value="Genomic_DNA"/>
</dbReference>
<dbReference type="Pfam" id="PF14753">
    <property type="entry name" value="FAM221"/>
    <property type="match status" value="1"/>
</dbReference>
<sequence length="438" mass="44797">MIDAEEEAAQHAIDTGIYGVFRCATKGNDYCTRVGPSARCFCGHSFGDHQFLNWPKTPYPSCKTCACRAFQYVPKRPEEVGEWWLPRRKGFNVHTWRAKCRCGHGHDEHDPNARRCRCGCPVFQSNFACLACDLKWEDHETVFETARERLVAGRPVGDDFRPLMDPSMRELVFPGSAQGEGNPFGHSAASAEAFKPCSLRRANVPVSRGEKGVRIMAASSGGAVADQELANRWGKVENPPQWPPPPALRGAGPPGSRPGNGFGSGPGSGRGGGGGLLTGRAGGGGGGEDDDEEDRRPFSSGGLGGSRNAGGPSSGWGSGPGRPASTGRARPGSGLGGGGAGRPASPGGFGFGGGGSPGAALRPSSAGRRPGSALGAGMGQGMGTGMGTGLGTGMGRGMAGAAGLTGTGVGAGAGRPRAMPPPPDGPRQLTSGFRPVYD</sequence>
<dbReference type="Proteomes" id="UP000612055">
    <property type="component" value="Unassembled WGS sequence"/>
</dbReference>
<name>A0A835YE58_9CHLO</name>
<feature type="compositionally biased region" description="Low complexity" evidence="2">
    <location>
        <begin position="358"/>
        <end position="373"/>
    </location>
</feature>
<feature type="compositionally biased region" description="Gly residues" evidence="2">
    <location>
        <begin position="301"/>
        <end position="320"/>
    </location>
</feature>
<feature type="compositionally biased region" description="Gly residues" evidence="2">
    <location>
        <begin position="374"/>
        <end position="413"/>
    </location>
</feature>
<dbReference type="AlphaFoldDB" id="A0A835YE58"/>
<dbReference type="OrthoDB" id="196393at2759"/>
<keyword evidence="4" id="KW-1185">Reference proteome</keyword>
<protein>
    <submittedName>
        <fullName evidence="3">Uncharacterized protein</fullName>
    </submittedName>
</protein>
<evidence type="ECO:0000256" key="2">
    <source>
        <dbReference type="SAM" id="MobiDB-lite"/>
    </source>
</evidence>
<feature type="compositionally biased region" description="Low complexity" evidence="2">
    <location>
        <begin position="321"/>
        <end position="332"/>
    </location>
</feature>
<feature type="compositionally biased region" description="Gly residues" evidence="2">
    <location>
        <begin position="258"/>
        <end position="286"/>
    </location>
</feature>
<gene>
    <name evidence="3" type="ORF">HYH03_000867</name>
</gene>